<keyword evidence="1" id="KW-0812">Transmembrane</keyword>
<keyword evidence="4" id="KW-1185">Reference proteome</keyword>
<feature type="transmembrane region" description="Helical" evidence="1">
    <location>
        <begin position="40"/>
        <end position="62"/>
    </location>
</feature>
<dbReference type="EnsemblMetazoa" id="OVOC12515.1">
    <property type="protein sequence ID" value="OVOC12515.1"/>
    <property type="gene ID" value="WBGene00249324"/>
</dbReference>
<keyword evidence="2" id="KW-0732">Signal</keyword>
<dbReference type="OMA" id="SSCHNDN"/>
<keyword evidence="1" id="KW-1133">Transmembrane helix</keyword>
<reference evidence="4" key="1">
    <citation type="submission" date="2013-10" db="EMBL/GenBank/DDBJ databases">
        <title>Genome sequencing of Onchocerca volvulus.</title>
        <authorList>
            <person name="Cotton J."/>
            <person name="Tsai J."/>
            <person name="Stanley E."/>
            <person name="Tracey A."/>
            <person name="Holroyd N."/>
            <person name="Lustigman S."/>
            <person name="Berriman M."/>
        </authorList>
    </citation>
    <scope>NUCLEOTIDE SEQUENCE</scope>
</reference>
<feature type="transmembrane region" description="Helical" evidence="1">
    <location>
        <begin position="74"/>
        <end position="99"/>
    </location>
</feature>
<evidence type="ECO:0000313" key="3">
    <source>
        <dbReference type="EnsemblMetazoa" id="OVOC12515.1"/>
    </source>
</evidence>
<accession>A0A8R1TN78</accession>
<feature type="chain" id="PRO_5035769709" description="G-protein coupled receptors family 1 profile domain-containing protein" evidence="2">
    <location>
        <begin position="22"/>
        <end position="335"/>
    </location>
</feature>
<sequence length="335" mass="38647">MVVRSCCIIILFLILSSSCHNDNMTSVLDIRDEHHTTTKYLAFIFITVFLLYGIVSNLIMAITFCVQESIFNHAFILISLQLIISNFVLFLLDTAVILPEILRNKNISEVHQTTWVTNVFSFLKSFSTYSALHFTFLLTLNRFVIQILPKYNSFFESLRLHFLLSFTWLSVFAITTADFYYCTARYNASNLRWKRICTKQIRYAWITFLPVAMFVMYIAIFYSIRRRRHFISDINQTQSINAGSASNTASTGSYERVMLIQAALICGALESTILISNFLPSLVLKVFGQKAILSLSIFINCYAISSRTALPTVYFIYNKQARKIIKNFLLRLHCN</sequence>
<feature type="transmembrane region" description="Helical" evidence="1">
    <location>
        <begin position="119"/>
        <end position="140"/>
    </location>
</feature>
<protein>
    <recommendedName>
        <fullName evidence="5">G-protein coupled receptors family 1 profile domain-containing protein</fullName>
    </recommendedName>
</protein>
<reference evidence="3" key="2">
    <citation type="submission" date="2022-06" db="UniProtKB">
        <authorList>
            <consortium name="EnsemblMetazoa"/>
        </authorList>
    </citation>
    <scope>IDENTIFICATION</scope>
</reference>
<dbReference type="Proteomes" id="UP000024404">
    <property type="component" value="Unassembled WGS sequence"/>
</dbReference>
<dbReference type="EMBL" id="CMVM020000503">
    <property type="status" value="NOT_ANNOTATED_CDS"/>
    <property type="molecule type" value="Genomic_DNA"/>
</dbReference>
<keyword evidence="1" id="KW-0472">Membrane</keyword>
<dbReference type="Gene3D" id="1.20.1070.10">
    <property type="entry name" value="Rhodopsin 7-helix transmembrane proteins"/>
    <property type="match status" value="1"/>
</dbReference>
<proteinExistence type="predicted"/>
<dbReference type="PROSITE" id="PS51257">
    <property type="entry name" value="PROKAR_LIPOPROTEIN"/>
    <property type="match status" value="1"/>
</dbReference>
<dbReference type="PANTHER" id="PTHR22718:SF25">
    <property type="entry name" value="G-PROTEIN COUPLED RECEPTORS FAMILY 1 PROFILE DOMAIN-CONTAINING PROTEIN"/>
    <property type="match status" value="1"/>
</dbReference>
<organism evidence="3 4">
    <name type="scientific">Onchocerca volvulus</name>
    <dbReference type="NCBI Taxonomy" id="6282"/>
    <lineage>
        <taxon>Eukaryota</taxon>
        <taxon>Metazoa</taxon>
        <taxon>Ecdysozoa</taxon>
        <taxon>Nematoda</taxon>
        <taxon>Chromadorea</taxon>
        <taxon>Rhabditida</taxon>
        <taxon>Spirurina</taxon>
        <taxon>Spiruromorpha</taxon>
        <taxon>Filarioidea</taxon>
        <taxon>Onchocercidae</taxon>
        <taxon>Onchocerca</taxon>
    </lineage>
</organism>
<dbReference type="AlphaFoldDB" id="A0A8R1TN78"/>
<evidence type="ECO:0000256" key="2">
    <source>
        <dbReference type="SAM" id="SignalP"/>
    </source>
</evidence>
<feature type="transmembrane region" description="Helical" evidence="1">
    <location>
        <begin position="201"/>
        <end position="222"/>
    </location>
</feature>
<evidence type="ECO:0000313" key="4">
    <source>
        <dbReference type="Proteomes" id="UP000024404"/>
    </source>
</evidence>
<evidence type="ECO:0008006" key="5">
    <source>
        <dbReference type="Google" id="ProtNLM"/>
    </source>
</evidence>
<name>A0A8R1TN78_ONCVO</name>
<dbReference type="SUPFAM" id="SSF81321">
    <property type="entry name" value="Family A G protein-coupled receptor-like"/>
    <property type="match status" value="1"/>
</dbReference>
<evidence type="ECO:0000256" key="1">
    <source>
        <dbReference type="SAM" id="Phobius"/>
    </source>
</evidence>
<dbReference type="PANTHER" id="PTHR22718">
    <property type="entry name" value="SERPENTINE RECEPTOR, CLASS X"/>
    <property type="match status" value="1"/>
</dbReference>
<feature type="transmembrane region" description="Helical" evidence="1">
    <location>
        <begin position="160"/>
        <end position="181"/>
    </location>
</feature>
<feature type="transmembrane region" description="Helical" evidence="1">
    <location>
        <begin position="291"/>
        <end position="317"/>
    </location>
</feature>
<feature type="signal peptide" evidence="2">
    <location>
        <begin position="1"/>
        <end position="21"/>
    </location>
</feature>